<proteinExistence type="predicted"/>
<evidence type="ECO:0000313" key="1">
    <source>
        <dbReference type="EMBL" id="MPN31436.1"/>
    </source>
</evidence>
<dbReference type="EMBL" id="VSSQ01082954">
    <property type="protein sequence ID" value="MPN31436.1"/>
    <property type="molecule type" value="Genomic_DNA"/>
</dbReference>
<sequence>MDHPVAEVHPGGLATSQQGVEYGCIFSSVMVPGKQKIFSSQSQDSLVIFRQIIIYFVPAIKMIPGQPVVDVVAIFYSRPYRAFGHHLGVFVYQPFFEGDHDGIGMSFPEGRPFIIGEIPVIGLPFHFIEKTDLLKGVFSPGLIIFDRLLKLPADMRPTSKGEYSFFMFVHLVYPVAVRLQGTAEVFQQGQRDFLRP</sequence>
<protein>
    <submittedName>
        <fullName evidence="1">Uncharacterized protein</fullName>
    </submittedName>
</protein>
<organism evidence="1">
    <name type="scientific">bioreactor metagenome</name>
    <dbReference type="NCBI Taxonomy" id="1076179"/>
    <lineage>
        <taxon>unclassified sequences</taxon>
        <taxon>metagenomes</taxon>
        <taxon>ecological metagenomes</taxon>
    </lineage>
</organism>
<comment type="caution">
    <text evidence="1">The sequence shown here is derived from an EMBL/GenBank/DDBJ whole genome shotgun (WGS) entry which is preliminary data.</text>
</comment>
<gene>
    <name evidence="1" type="ORF">SDC9_178910</name>
</gene>
<name>A0A645GYU9_9ZZZZ</name>
<dbReference type="AlphaFoldDB" id="A0A645GYU9"/>
<reference evidence="1" key="1">
    <citation type="submission" date="2019-08" db="EMBL/GenBank/DDBJ databases">
        <authorList>
            <person name="Kucharzyk K."/>
            <person name="Murdoch R.W."/>
            <person name="Higgins S."/>
            <person name="Loffler F."/>
        </authorList>
    </citation>
    <scope>NUCLEOTIDE SEQUENCE</scope>
</reference>
<accession>A0A645GYU9</accession>